<evidence type="ECO:0000313" key="3">
    <source>
        <dbReference type="Proteomes" id="UP001266305"/>
    </source>
</evidence>
<sequence>MRKGKGRTSRVRRRKLCRSSESRGVNESYKSEFIELRKWLKDRKFQDLNLVPARFPEPGKQQGQLLQVASADTAPQLVYSCAPLGLEEEPPMCGQLIAEQNRSLGMEGETSGSWWGINPDAEITMVTVLQPESWLTGKELDLTYPAELNRSCRAYVMGYLIREGRMSAGFVGT</sequence>
<reference evidence="2 3" key="1">
    <citation type="submission" date="2023-05" db="EMBL/GenBank/DDBJ databases">
        <title>B98-5 Cell Line De Novo Hybrid Assembly: An Optical Mapping Approach.</title>
        <authorList>
            <person name="Kananen K."/>
            <person name="Auerbach J.A."/>
            <person name="Kautto E."/>
            <person name="Blachly J.S."/>
        </authorList>
    </citation>
    <scope>NUCLEOTIDE SEQUENCE [LARGE SCALE GENOMIC DNA]</scope>
    <source>
        <strain evidence="2">B95-8</strain>
        <tissue evidence="2">Cell line</tissue>
    </source>
</reference>
<keyword evidence="3" id="KW-1185">Reference proteome</keyword>
<organism evidence="2 3">
    <name type="scientific">Saguinus oedipus</name>
    <name type="common">Cotton-top tamarin</name>
    <name type="synonym">Oedipomidas oedipus</name>
    <dbReference type="NCBI Taxonomy" id="9490"/>
    <lineage>
        <taxon>Eukaryota</taxon>
        <taxon>Metazoa</taxon>
        <taxon>Chordata</taxon>
        <taxon>Craniata</taxon>
        <taxon>Vertebrata</taxon>
        <taxon>Euteleostomi</taxon>
        <taxon>Mammalia</taxon>
        <taxon>Eutheria</taxon>
        <taxon>Euarchontoglires</taxon>
        <taxon>Primates</taxon>
        <taxon>Haplorrhini</taxon>
        <taxon>Platyrrhini</taxon>
        <taxon>Cebidae</taxon>
        <taxon>Callitrichinae</taxon>
        <taxon>Saguinus</taxon>
    </lineage>
</organism>
<accession>A0ABQ9TXR4</accession>
<gene>
    <name evidence="2" type="ORF">P7K49_032262</name>
</gene>
<comment type="caution">
    <text evidence="2">The sequence shown here is derived from an EMBL/GenBank/DDBJ whole genome shotgun (WGS) entry which is preliminary data.</text>
</comment>
<proteinExistence type="predicted"/>
<protein>
    <submittedName>
        <fullName evidence="2">Uncharacterized protein</fullName>
    </submittedName>
</protein>
<feature type="region of interest" description="Disordered" evidence="1">
    <location>
        <begin position="1"/>
        <end position="25"/>
    </location>
</feature>
<evidence type="ECO:0000313" key="2">
    <source>
        <dbReference type="EMBL" id="KAK2089596.1"/>
    </source>
</evidence>
<dbReference type="Proteomes" id="UP001266305">
    <property type="component" value="Unassembled WGS sequence"/>
</dbReference>
<dbReference type="EMBL" id="JASSZA010000018">
    <property type="protein sequence ID" value="KAK2089596.1"/>
    <property type="molecule type" value="Genomic_DNA"/>
</dbReference>
<name>A0ABQ9TXR4_SAGOE</name>
<feature type="compositionally biased region" description="Basic residues" evidence="1">
    <location>
        <begin position="1"/>
        <end position="17"/>
    </location>
</feature>
<evidence type="ECO:0000256" key="1">
    <source>
        <dbReference type="SAM" id="MobiDB-lite"/>
    </source>
</evidence>